<dbReference type="InterPro" id="IPR007197">
    <property type="entry name" value="rSAM"/>
</dbReference>
<dbReference type="SUPFAM" id="SSF102114">
    <property type="entry name" value="Radical SAM enzymes"/>
    <property type="match status" value="1"/>
</dbReference>
<evidence type="ECO:0000256" key="3">
    <source>
        <dbReference type="ARBA" id="ARBA00022691"/>
    </source>
</evidence>
<dbReference type="InterPro" id="IPR058240">
    <property type="entry name" value="rSAM_sf"/>
</dbReference>
<evidence type="ECO:0000313" key="8">
    <source>
        <dbReference type="EMBL" id="QCD46711.1"/>
    </source>
</evidence>
<keyword evidence="3" id="KW-0949">S-adenosyl-L-methionine</keyword>
<feature type="domain" description="Biotin and thiamin synthesis-associated" evidence="7">
    <location>
        <begin position="270"/>
        <end position="375"/>
    </location>
</feature>
<keyword evidence="4" id="KW-0479">Metal-binding</keyword>
<dbReference type="Pfam" id="PF04055">
    <property type="entry name" value="Radical_SAM"/>
    <property type="match status" value="1"/>
</dbReference>
<dbReference type="AlphaFoldDB" id="A0A6G5QM35"/>
<reference evidence="8 9" key="1">
    <citation type="submission" date="2016-07" db="EMBL/GenBank/DDBJ databases">
        <title>Comparative genomics of the Campylobacter concisus group.</title>
        <authorList>
            <person name="Miller W.G."/>
            <person name="Yee E."/>
            <person name="Chapman M.H."/>
            <person name="Huynh S."/>
            <person name="Bono J.L."/>
            <person name="On S.L.W."/>
            <person name="StLeger J."/>
            <person name="Foster G."/>
            <person name="Parker C.T."/>
        </authorList>
    </citation>
    <scope>NUCLEOTIDE SEQUENCE [LARGE SCALE GENOMIC DNA]</scope>
    <source>
        <strain evidence="8 9">ATCC 33238</strain>
    </source>
</reference>
<dbReference type="InterPro" id="IPR012726">
    <property type="entry name" value="ThiH"/>
</dbReference>
<evidence type="ECO:0000256" key="6">
    <source>
        <dbReference type="ARBA" id="ARBA00023014"/>
    </source>
</evidence>
<dbReference type="PANTHER" id="PTHR43583:SF1">
    <property type="entry name" value="2-IMINOACETATE SYNTHASE"/>
    <property type="match status" value="1"/>
</dbReference>
<keyword evidence="2" id="KW-0004">4Fe-4S</keyword>
<dbReference type="InterPro" id="IPR010722">
    <property type="entry name" value="BATS_dom"/>
</dbReference>
<dbReference type="Pfam" id="PF06968">
    <property type="entry name" value="BATS"/>
    <property type="match status" value="1"/>
</dbReference>
<dbReference type="GO" id="GO:0051539">
    <property type="term" value="F:4 iron, 4 sulfur cluster binding"/>
    <property type="evidence" value="ECO:0007669"/>
    <property type="project" value="UniProtKB-KW"/>
</dbReference>
<dbReference type="SFLD" id="SFLDG01081">
    <property type="entry name" value="cleavage_of_the_Ca-Cb_bond_in"/>
    <property type="match status" value="1"/>
</dbReference>
<dbReference type="NCBIfam" id="TIGR02351">
    <property type="entry name" value="thiH"/>
    <property type="match status" value="1"/>
</dbReference>
<dbReference type="SMART" id="SM00876">
    <property type="entry name" value="BATS"/>
    <property type="match status" value="1"/>
</dbReference>
<dbReference type="CDD" id="cd01335">
    <property type="entry name" value="Radical_SAM"/>
    <property type="match status" value="1"/>
</dbReference>
<evidence type="ECO:0000256" key="5">
    <source>
        <dbReference type="ARBA" id="ARBA00023004"/>
    </source>
</evidence>
<dbReference type="KEGG" id="crx:CRECT_1045"/>
<evidence type="ECO:0000313" key="9">
    <source>
        <dbReference type="Proteomes" id="UP000502377"/>
    </source>
</evidence>
<dbReference type="SFLD" id="SFLDG01060">
    <property type="entry name" value="BATS_domain_containing"/>
    <property type="match status" value="1"/>
</dbReference>
<dbReference type="InterPro" id="IPR013785">
    <property type="entry name" value="Aldolase_TIM"/>
</dbReference>
<proteinExistence type="predicted"/>
<dbReference type="EC" id="4.1.99.19" evidence="8"/>
<organism evidence="8 9">
    <name type="scientific">Campylobacter rectus</name>
    <name type="common">Wolinella recta</name>
    <dbReference type="NCBI Taxonomy" id="203"/>
    <lineage>
        <taxon>Bacteria</taxon>
        <taxon>Pseudomonadati</taxon>
        <taxon>Campylobacterota</taxon>
        <taxon>Epsilonproteobacteria</taxon>
        <taxon>Campylobacterales</taxon>
        <taxon>Campylobacteraceae</taxon>
        <taxon>Campylobacter</taxon>
    </lineage>
</organism>
<dbReference type="GO" id="GO:0005506">
    <property type="term" value="F:iron ion binding"/>
    <property type="evidence" value="ECO:0007669"/>
    <property type="project" value="InterPro"/>
</dbReference>
<dbReference type="SFLD" id="SFLDS00029">
    <property type="entry name" value="Radical_SAM"/>
    <property type="match status" value="1"/>
</dbReference>
<keyword evidence="5" id="KW-0408">Iron</keyword>
<evidence type="ECO:0000256" key="4">
    <source>
        <dbReference type="ARBA" id="ARBA00022723"/>
    </source>
</evidence>
<name>A0A6G5QM35_CAMRE</name>
<protein>
    <submittedName>
        <fullName evidence="8">ThiGH complex, tyrosine lyase subunit ThiH</fullName>
        <ecNumber evidence="8">4.1.99.19</ecNumber>
    </submittedName>
</protein>
<evidence type="ECO:0000256" key="2">
    <source>
        <dbReference type="ARBA" id="ARBA00022485"/>
    </source>
</evidence>
<accession>A0A6G5QM35</accession>
<dbReference type="Proteomes" id="UP000502377">
    <property type="component" value="Chromosome"/>
</dbReference>
<dbReference type="PANTHER" id="PTHR43583">
    <property type="entry name" value="2-IMINOACETATE SYNTHASE"/>
    <property type="match status" value="1"/>
</dbReference>
<comment type="cofactor">
    <cofactor evidence="1">
        <name>[4Fe-4S] cluster</name>
        <dbReference type="ChEBI" id="CHEBI:49883"/>
    </cofactor>
</comment>
<dbReference type="GO" id="GO:0036355">
    <property type="term" value="F:2-iminoacetate synthase activity"/>
    <property type="evidence" value="ECO:0007669"/>
    <property type="project" value="UniProtKB-EC"/>
</dbReference>
<dbReference type="Gene3D" id="3.20.20.70">
    <property type="entry name" value="Aldolase class I"/>
    <property type="match status" value="1"/>
</dbReference>
<evidence type="ECO:0000259" key="7">
    <source>
        <dbReference type="SMART" id="SM00876"/>
    </source>
</evidence>
<dbReference type="SFLD" id="SFLDF00301">
    <property type="entry name" value="2-iminoacetate_synthase_(ThiH)"/>
    <property type="match status" value="1"/>
</dbReference>
<dbReference type="InterPro" id="IPR034428">
    <property type="entry name" value="ThiH/NoCL/HydG-like"/>
</dbReference>
<gene>
    <name evidence="8" type="primary">thiH</name>
    <name evidence="8" type="ORF">CRECT_1045</name>
</gene>
<evidence type="ECO:0000256" key="1">
    <source>
        <dbReference type="ARBA" id="ARBA00001966"/>
    </source>
</evidence>
<keyword evidence="8" id="KW-0456">Lyase</keyword>
<sequence>MKNLDVMEYAQDAQRIDETLMRRVLAAREGYDYEKFDALSVRRALSEENLSVEGLKALLSPAAGAFLGEMAEAARDRTRRQFGNSVQFFTPLYISNFCDSDCVYCGFSSRNKISRVRLKADEAATELANIAKSGLKDVLILTGESAKKSDLSYIGEVCKEASRLFSNVGVEIYPLNADEYAFLHGCGADYVVVFQETYDPAAYARFHLGGVKRSFAYRFHAQERALMGGMRSVGFAALLGLDDFRKDALATALHAHLIQQKYPHAEIALSCPRLRPAINKAHVGPRDVDERVLFQVICAYRLFLPYANITISTRESARFRDGVIAVAANKISAGVSTGVGTHSDKAKKGDEQFEISDARTVEEILGAVRGLNLQPVMSEHIYV</sequence>
<dbReference type="EMBL" id="CP012543">
    <property type="protein sequence ID" value="QCD46711.1"/>
    <property type="molecule type" value="Genomic_DNA"/>
</dbReference>
<keyword evidence="6" id="KW-0411">Iron-sulfur</keyword>